<gene>
    <name evidence="2" type="ORF">EBN03_16560</name>
</gene>
<keyword evidence="3" id="KW-1185">Reference proteome</keyword>
<feature type="transmembrane region" description="Helical" evidence="1">
    <location>
        <begin position="45"/>
        <end position="67"/>
    </location>
</feature>
<keyword evidence="1" id="KW-0472">Membrane</keyword>
<proteinExistence type="predicted"/>
<sequence length="77" mass="8765">MADNETRETWRRGPSLPMLLAGVLALLISVWALRGPDTWPAHHHVVHFGWIAIAFAIVVGISMVAGPSRHRRRRRHR</sequence>
<comment type="caution">
    <text evidence="2">The sequence shown here is derived from an EMBL/GenBank/DDBJ whole genome shotgun (WGS) entry which is preliminary data.</text>
</comment>
<accession>A0A3M2L253</accession>
<evidence type="ECO:0000256" key="1">
    <source>
        <dbReference type="SAM" id="Phobius"/>
    </source>
</evidence>
<dbReference type="AlphaFoldDB" id="A0A3M2L253"/>
<protein>
    <submittedName>
        <fullName evidence="2">Uncharacterized protein</fullName>
    </submittedName>
</protein>
<dbReference type="Proteomes" id="UP000279275">
    <property type="component" value="Unassembled WGS sequence"/>
</dbReference>
<reference evidence="2 3" key="1">
    <citation type="submission" date="2018-10" db="EMBL/GenBank/DDBJ databases">
        <title>Isolation from cow dung.</title>
        <authorList>
            <person name="Ling L."/>
        </authorList>
    </citation>
    <scope>NUCLEOTIDE SEQUENCE [LARGE SCALE GENOMIC DNA]</scope>
    <source>
        <strain evidence="2 3">NEAU-LL90</strain>
    </source>
</reference>
<evidence type="ECO:0000313" key="2">
    <source>
        <dbReference type="EMBL" id="RMI31799.1"/>
    </source>
</evidence>
<organism evidence="2 3">
    <name type="scientific">Nocardia stercoris</name>
    <dbReference type="NCBI Taxonomy" id="2483361"/>
    <lineage>
        <taxon>Bacteria</taxon>
        <taxon>Bacillati</taxon>
        <taxon>Actinomycetota</taxon>
        <taxon>Actinomycetes</taxon>
        <taxon>Mycobacteriales</taxon>
        <taxon>Nocardiaceae</taxon>
        <taxon>Nocardia</taxon>
    </lineage>
</organism>
<feature type="transmembrane region" description="Helical" evidence="1">
    <location>
        <begin position="16"/>
        <end position="33"/>
    </location>
</feature>
<dbReference type="RefSeq" id="WP_122188933.1">
    <property type="nucleotide sequence ID" value="NZ_RFFH01000006.1"/>
</dbReference>
<name>A0A3M2L253_9NOCA</name>
<dbReference type="EMBL" id="RFFH01000006">
    <property type="protein sequence ID" value="RMI31799.1"/>
    <property type="molecule type" value="Genomic_DNA"/>
</dbReference>
<keyword evidence="1" id="KW-0812">Transmembrane</keyword>
<keyword evidence="1" id="KW-1133">Transmembrane helix</keyword>
<evidence type="ECO:0000313" key="3">
    <source>
        <dbReference type="Proteomes" id="UP000279275"/>
    </source>
</evidence>